<dbReference type="Gene3D" id="1.20.120.80">
    <property type="entry name" value="Cytochrome c oxidase, subunit III, four-helix bundle"/>
    <property type="match status" value="1"/>
</dbReference>
<feature type="transmembrane region" description="Helical" evidence="7">
    <location>
        <begin position="57"/>
        <end position="76"/>
    </location>
</feature>
<dbReference type="GO" id="GO:0016020">
    <property type="term" value="C:membrane"/>
    <property type="evidence" value="ECO:0007669"/>
    <property type="project" value="UniProtKB-SubCell"/>
</dbReference>
<dbReference type="InterPro" id="IPR013833">
    <property type="entry name" value="Cyt_c_oxidase_su3_a-hlx"/>
</dbReference>
<dbReference type="GeneID" id="40311944"/>
<evidence type="ECO:0000256" key="2">
    <source>
        <dbReference type="ARBA" id="ARBA00022448"/>
    </source>
</evidence>
<dbReference type="EMBL" id="NWUJ01000057">
    <property type="protein sequence ID" value="PFH30850.1"/>
    <property type="molecule type" value="Genomic_DNA"/>
</dbReference>
<organism evidence="9 10">
    <name type="scientific">Besnoitia besnoiti</name>
    <name type="common">Apicomplexan protozoan</name>
    <dbReference type="NCBI Taxonomy" id="94643"/>
    <lineage>
        <taxon>Eukaryota</taxon>
        <taxon>Sar</taxon>
        <taxon>Alveolata</taxon>
        <taxon>Apicomplexa</taxon>
        <taxon>Conoidasida</taxon>
        <taxon>Coccidia</taxon>
        <taxon>Eucoccidiorida</taxon>
        <taxon>Eimeriorina</taxon>
        <taxon>Sarcocystidae</taxon>
        <taxon>Besnoitia</taxon>
    </lineage>
</organism>
<evidence type="ECO:0000256" key="1">
    <source>
        <dbReference type="ARBA" id="ARBA00004141"/>
    </source>
</evidence>
<dbReference type="SUPFAM" id="SSF81648">
    <property type="entry name" value="a domain/subunit of cytochrome bc1 complex (Ubiquinol-cytochrome c reductase)"/>
    <property type="match status" value="1"/>
</dbReference>
<keyword evidence="2" id="KW-0813">Transport</keyword>
<dbReference type="OrthoDB" id="244at2759"/>
<dbReference type="Proteomes" id="UP000224006">
    <property type="component" value="Unassembled WGS sequence"/>
</dbReference>
<dbReference type="PANTHER" id="PTHR19271">
    <property type="entry name" value="CYTOCHROME B"/>
    <property type="match status" value="1"/>
</dbReference>
<dbReference type="RefSeq" id="XP_029214860.1">
    <property type="nucleotide sequence ID" value="XM_029365391.1"/>
</dbReference>
<dbReference type="GO" id="GO:0016491">
    <property type="term" value="F:oxidoreductase activity"/>
    <property type="evidence" value="ECO:0007669"/>
    <property type="project" value="UniProtKB-UniRule"/>
</dbReference>
<dbReference type="InterPro" id="IPR000298">
    <property type="entry name" value="Cyt_c_oxidase-like_su3"/>
</dbReference>
<dbReference type="Pfam" id="PF00032">
    <property type="entry name" value="Cytochrom_B_C"/>
    <property type="match status" value="1"/>
</dbReference>
<keyword evidence="10" id="KW-1185">Reference proteome</keyword>
<dbReference type="PROSITE" id="PS51003">
    <property type="entry name" value="CYTB_CTER"/>
    <property type="match status" value="1"/>
</dbReference>
<feature type="transmembrane region" description="Helical" evidence="7">
    <location>
        <begin position="202"/>
        <end position="221"/>
    </location>
</feature>
<proteinExistence type="predicted"/>
<evidence type="ECO:0000259" key="8">
    <source>
        <dbReference type="PROSITE" id="PS51003"/>
    </source>
</evidence>
<comment type="caution">
    <text evidence="9">The sequence shown here is derived from an EMBL/GenBank/DDBJ whole genome shotgun (WGS) entry which is preliminary data.</text>
</comment>
<keyword evidence="5 7" id="KW-1133">Transmembrane helix</keyword>
<accession>A0A2A9M613</accession>
<feature type="transmembrane region" description="Helical" evidence="7">
    <location>
        <begin position="174"/>
        <end position="196"/>
    </location>
</feature>
<dbReference type="AlphaFoldDB" id="A0A2A9M613"/>
<dbReference type="Pfam" id="PF00510">
    <property type="entry name" value="COX3"/>
    <property type="match status" value="1"/>
</dbReference>
<evidence type="ECO:0000313" key="9">
    <source>
        <dbReference type="EMBL" id="PFH30850.1"/>
    </source>
</evidence>
<dbReference type="STRING" id="94643.A0A2A9M613"/>
<dbReference type="InterPro" id="IPR035973">
    <property type="entry name" value="Cyt_c_oxidase_su3-like_sf"/>
</dbReference>
<dbReference type="VEuPathDB" id="ToxoDB:BESB_070180"/>
<evidence type="ECO:0000256" key="4">
    <source>
        <dbReference type="ARBA" id="ARBA00022982"/>
    </source>
</evidence>
<comment type="subcellular location">
    <subcellularLocation>
        <location evidence="1">Membrane</location>
        <topology evidence="1">Multi-pass membrane protein</topology>
    </subcellularLocation>
</comment>
<evidence type="ECO:0000256" key="6">
    <source>
        <dbReference type="ARBA" id="ARBA00023136"/>
    </source>
</evidence>
<dbReference type="Gene3D" id="1.10.287.980">
    <property type="entry name" value="plastocyanin oxidoreductase"/>
    <property type="match status" value="1"/>
</dbReference>
<keyword evidence="4" id="KW-0249">Electron transport</keyword>
<feature type="transmembrane region" description="Helical" evidence="7">
    <location>
        <begin position="82"/>
        <end position="99"/>
    </location>
</feature>
<keyword evidence="3 7" id="KW-0812">Transmembrane</keyword>
<name>A0A2A9M613_BESBE</name>
<reference evidence="9 10" key="1">
    <citation type="submission" date="2017-09" db="EMBL/GenBank/DDBJ databases">
        <title>Genome sequencing of Besnoitia besnoiti strain Bb-Ger1.</title>
        <authorList>
            <person name="Schares G."/>
            <person name="Venepally P."/>
            <person name="Lorenzi H.A."/>
        </authorList>
    </citation>
    <scope>NUCLEOTIDE SEQUENCE [LARGE SCALE GENOMIC DNA]</scope>
    <source>
        <strain evidence="9 10">Bb-Ger1</strain>
    </source>
</reference>
<feature type="transmembrane region" description="Helical" evidence="7">
    <location>
        <begin position="25"/>
        <end position="45"/>
    </location>
</feature>
<feature type="transmembrane region" description="Helical" evidence="7">
    <location>
        <begin position="135"/>
        <end position="153"/>
    </location>
</feature>
<dbReference type="KEGG" id="bbes:BESB_070180"/>
<gene>
    <name evidence="9" type="ORF">BESB_070180</name>
</gene>
<evidence type="ECO:0000256" key="5">
    <source>
        <dbReference type="ARBA" id="ARBA00022989"/>
    </source>
</evidence>
<dbReference type="InterPro" id="IPR005798">
    <property type="entry name" value="Cyt_b/b6_C"/>
</dbReference>
<protein>
    <submittedName>
        <fullName evidence="9">Cytochrome b</fullName>
    </submittedName>
</protein>
<feature type="domain" description="Cytochrome b/b6 C-terminal region profile" evidence="8">
    <location>
        <begin position="54"/>
        <end position="222"/>
    </location>
</feature>
<dbReference type="GO" id="GO:0004129">
    <property type="term" value="F:cytochrome-c oxidase activity"/>
    <property type="evidence" value="ECO:0007669"/>
    <property type="project" value="InterPro"/>
</dbReference>
<sequence>MLCIKYSGIQRIFENQHLYTSCTNIMTFTLVVAFLMLVCTEYLGLSLYINDNAFGNGLFILTGIHFSHVIVGAILFVPYLPYYLIGLIFLQTAFGLIELSHPDNSIPVNRFVTPLHIVPEWYFLAYYAVLKVIPSKTGGLLVFMSSLINLALLSEIRALNTRMLIRQHFMTRNVVSGWVIIWVYSMIFLIIIGSAIPQATYILYGRLATIVYLTTGLVLCLY</sequence>
<dbReference type="InterPro" id="IPR036150">
    <property type="entry name" value="Cyt_b/b6_C_sf"/>
</dbReference>
<evidence type="ECO:0000256" key="7">
    <source>
        <dbReference type="SAM" id="Phobius"/>
    </source>
</evidence>
<dbReference type="GO" id="GO:0022904">
    <property type="term" value="P:respiratory electron transport chain"/>
    <property type="evidence" value="ECO:0007669"/>
    <property type="project" value="InterPro"/>
</dbReference>
<evidence type="ECO:0000313" key="10">
    <source>
        <dbReference type="Proteomes" id="UP000224006"/>
    </source>
</evidence>
<dbReference type="PANTHER" id="PTHR19271:SF16">
    <property type="entry name" value="CYTOCHROME B"/>
    <property type="match status" value="1"/>
</dbReference>
<evidence type="ECO:0000256" key="3">
    <source>
        <dbReference type="ARBA" id="ARBA00022692"/>
    </source>
</evidence>
<keyword evidence="6 7" id="KW-0472">Membrane</keyword>
<dbReference type="SUPFAM" id="SSF81452">
    <property type="entry name" value="Cytochrome c oxidase subunit III-like"/>
    <property type="match status" value="1"/>
</dbReference>